<sequence>MPPRPEDLMDPEIEASIDPADDISYLFDALDLGEEAVSTGVSSEIWCIMFHPDRYHLELQGPETQQLPVPAAHSLPQHPASPPPSTPPLIAPIAIRASQGLRAGLIPVTPAPQPPPSPISIRRLAPLPAPRPSAPATNQGERKYIVFRGFVPGVYDKPGWKAQVVGLPGENVRYKKVRSVHEAEDEFREAMRNGEVAAVGNATSAERAAAMPELLREARRQAEEAFVMGSTQAAPAYAPAPASTQAYGASPRATPPPPYPSAATSRPAPLARDAARDPAPEPATYARWWMVLTGLNPGVYDSWDEATANSSYLRLNTHRRYDTREEAEEAFGIALDTGVVYQQT</sequence>
<gene>
    <name evidence="1" type="ORF">BV25DRAFT_1917931</name>
</gene>
<dbReference type="Proteomes" id="UP000814140">
    <property type="component" value="Unassembled WGS sequence"/>
</dbReference>
<name>A0ACB8SWN1_9AGAM</name>
<protein>
    <submittedName>
        <fullName evidence="1">Uncharacterized protein</fullName>
    </submittedName>
</protein>
<comment type="caution">
    <text evidence="1">The sequence shown here is derived from an EMBL/GenBank/DDBJ whole genome shotgun (WGS) entry which is preliminary data.</text>
</comment>
<evidence type="ECO:0000313" key="1">
    <source>
        <dbReference type="EMBL" id="KAI0060326.1"/>
    </source>
</evidence>
<proteinExistence type="predicted"/>
<accession>A0ACB8SWN1</accession>
<keyword evidence="2" id="KW-1185">Reference proteome</keyword>
<reference evidence="1" key="2">
    <citation type="journal article" date="2022" name="New Phytol.">
        <title>Evolutionary transition to the ectomycorrhizal habit in the genomes of a hyperdiverse lineage of mushroom-forming fungi.</title>
        <authorList>
            <person name="Looney B."/>
            <person name="Miyauchi S."/>
            <person name="Morin E."/>
            <person name="Drula E."/>
            <person name="Courty P.E."/>
            <person name="Kohler A."/>
            <person name="Kuo A."/>
            <person name="LaButti K."/>
            <person name="Pangilinan J."/>
            <person name="Lipzen A."/>
            <person name="Riley R."/>
            <person name="Andreopoulos W."/>
            <person name="He G."/>
            <person name="Johnson J."/>
            <person name="Nolan M."/>
            <person name="Tritt A."/>
            <person name="Barry K.W."/>
            <person name="Grigoriev I.V."/>
            <person name="Nagy L.G."/>
            <person name="Hibbett D."/>
            <person name="Henrissat B."/>
            <person name="Matheny P.B."/>
            <person name="Labbe J."/>
            <person name="Martin F.M."/>
        </authorList>
    </citation>
    <scope>NUCLEOTIDE SEQUENCE</scope>
    <source>
        <strain evidence="1">HHB10654</strain>
    </source>
</reference>
<organism evidence="1 2">
    <name type="scientific">Artomyces pyxidatus</name>
    <dbReference type="NCBI Taxonomy" id="48021"/>
    <lineage>
        <taxon>Eukaryota</taxon>
        <taxon>Fungi</taxon>
        <taxon>Dikarya</taxon>
        <taxon>Basidiomycota</taxon>
        <taxon>Agaricomycotina</taxon>
        <taxon>Agaricomycetes</taxon>
        <taxon>Russulales</taxon>
        <taxon>Auriscalpiaceae</taxon>
        <taxon>Artomyces</taxon>
    </lineage>
</organism>
<dbReference type="EMBL" id="MU277220">
    <property type="protein sequence ID" value="KAI0060326.1"/>
    <property type="molecule type" value="Genomic_DNA"/>
</dbReference>
<reference evidence="1" key="1">
    <citation type="submission" date="2021-03" db="EMBL/GenBank/DDBJ databases">
        <authorList>
            <consortium name="DOE Joint Genome Institute"/>
            <person name="Ahrendt S."/>
            <person name="Looney B.P."/>
            <person name="Miyauchi S."/>
            <person name="Morin E."/>
            <person name="Drula E."/>
            <person name="Courty P.E."/>
            <person name="Chicoki N."/>
            <person name="Fauchery L."/>
            <person name="Kohler A."/>
            <person name="Kuo A."/>
            <person name="Labutti K."/>
            <person name="Pangilinan J."/>
            <person name="Lipzen A."/>
            <person name="Riley R."/>
            <person name="Andreopoulos W."/>
            <person name="He G."/>
            <person name="Johnson J."/>
            <person name="Barry K.W."/>
            <person name="Grigoriev I.V."/>
            <person name="Nagy L."/>
            <person name="Hibbett D."/>
            <person name="Henrissat B."/>
            <person name="Matheny P.B."/>
            <person name="Labbe J."/>
            <person name="Martin F."/>
        </authorList>
    </citation>
    <scope>NUCLEOTIDE SEQUENCE</scope>
    <source>
        <strain evidence="1">HHB10654</strain>
    </source>
</reference>
<evidence type="ECO:0000313" key="2">
    <source>
        <dbReference type="Proteomes" id="UP000814140"/>
    </source>
</evidence>